<sequence length="209" mass="24360">MDKPCTYKGQRMRKVCFFILLLALAISCQSKNTTKEKSNSTVSNDTVPNHTLNEENVIFEEIEEEIVEDDMDFMPPIEEQSYYGIEIGKPIKDYELHSGTLKTGEGEFQVHYMFYKKDTLGYVSGEDLIETIHIWDRRGATNEGVRVGTTFGEIKDLFPLPKVHGSEMESRVHVFHKKHMYRLDYYNLEYELDHSRIPDSVRVTEIIIH</sequence>
<feature type="signal peptide" evidence="1">
    <location>
        <begin position="1"/>
        <end position="30"/>
    </location>
</feature>
<evidence type="ECO:0000256" key="1">
    <source>
        <dbReference type="SAM" id="SignalP"/>
    </source>
</evidence>
<evidence type="ECO:0000313" key="3">
    <source>
        <dbReference type="Proteomes" id="UP000237640"/>
    </source>
</evidence>
<evidence type="ECO:0000313" key="2">
    <source>
        <dbReference type="EMBL" id="PRX54872.1"/>
    </source>
</evidence>
<feature type="chain" id="PRO_5015723655" evidence="1">
    <location>
        <begin position="31"/>
        <end position="209"/>
    </location>
</feature>
<gene>
    <name evidence="2" type="ORF">CLV81_3276</name>
</gene>
<dbReference type="Proteomes" id="UP000237640">
    <property type="component" value="Unassembled WGS sequence"/>
</dbReference>
<organism evidence="2 3">
    <name type="scientific">Flagellimonas meridianipacifica</name>
    <dbReference type="NCBI Taxonomy" id="1080225"/>
    <lineage>
        <taxon>Bacteria</taxon>
        <taxon>Pseudomonadati</taxon>
        <taxon>Bacteroidota</taxon>
        <taxon>Flavobacteriia</taxon>
        <taxon>Flavobacteriales</taxon>
        <taxon>Flavobacteriaceae</taxon>
        <taxon>Flagellimonas</taxon>
    </lineage>
</organism>
<proteinExistence type="predicted"/>
<reference evidence="2 3" key="1">
    <citation type="submission" date="2018-03" db="EMBL/GenBank/DDBJ databases">
        <title>Genomic Encyclopedia of Archaeal and Bacterial Type Strains, Phase II (KMG-II): from individual species to whole genera.</title>
        <authorList>
            <person name="Goeker M."/>
        </authorList>
    </citation>
    <scope>NUCLEOTIDE SEQUENCE [LARGE SCALE GENOMIC DNA]</scope>
    <source>
        <strain evidence="2 3">DSM 25027</strain>
    </source>
</reference>
<name>A0A2T0MBR8_9FLAO</name>
<dbReference type="PROSITE" id="PS51257">
    <property type="entry name" value="PROKAR_LIPOPROTEIN"/>
    <property type="match status" value="1"/>
</dbReference>
<dbReference type="AlphaFoldDB" id="A0A2T0MBR8"/>
<comment type="caution">
    <text evidence="2">The sequence shown here is derived from an EMBL/GenBank/DDBJ whole genome shotgun (WGS) entry which is preliminary data.</text>
</comment>
<protein>
    <submittedName>
        <fullName evidence="2">Uncharacterized protein</fullName>
    </submittedName>
</protein>
<accession>A0A2T0MBR8</accession>
<dbReference type="EMBL" id="PVYX01000002">
    <property type="protein sequence ID" value="PRX54872.1"/>
    <property type="molecule type" value="Genomic_DNA"/>
</dbReference>
<keyword evidence="3" id="KW-1185">Reference proteome</keyword>
<keyword evidence="1" id="KW-0732">Signal</keyword>